<evidence type="ECO:0000256" key="2">
    <source>
        <dbReference type="ARBA" id="ARBA00023002"/>
    </source>
</evidence>
<dbReference type="InterPro" id="IPR050432">
    <property type="entry name" value="FAD-linked_Oxidoreductases_BP"/>
</dbReference>
<dbReference type="InterPro" id="IPR016169">
    <property type="entry name" value="FAD-bd_PCMH_sub2"/>
</dbReference>
<dbReference type="Pfam" id="PF01565">
    <property type="entry name" value="FAD_binding_4"/>
    <property type="match status" value="1"/>
</dbReference>
<sequence length="392" mass="43648">MTIEGRLIVTVPIVSYCHNDAFVPYDEQKCAHLKSIWGFLKMHYESSSLIMALYFANQSCDPFLARDAPCRIRTHVQYTVNATNFFDIQKTIMFSKEHNIRLVIRNTGHDYLRKSTGPGTLGIWTHHFKDIEVINYSSRYYMGKAIKIGAGVQMFKINKIMHAHNLGDYEQLASIFGLAADQILEFEILTASQSLNEDLYWTFAGGGGGTLSIVLSMTSKAHPELRTAVANLTFTNAGISQDTFFNAAKIFIIGLGLILDASKTSIWLLIESMFTITPITIPGGSKNQLQKLIDPILQTLKRDNVTYTMNPIFNITEAQLGGRLILQSLLDSSPGVIINVFQNILILKNTALLSRVSVNISRQADLITNKLLSKLERIMLGGGVYLNEADSA</sequence>
<dbReference type="RefSeq" id="XP_046065120.1">
    <property type="nucleotide sequence ID" value="XM_046221594.1"/>
</dbReference>
<reference evidence="4" key="1">
    <citation type="submission" date="2021-12" db="EMBL/GenBank/DDBJ databases">
        <title>Convergent genome expansion in fungi linked to evolution of root-endophyte symbiosis.</title>
        <authorList>
            <consortium name="DOE Joint Genome Institute"/>
            <person name="Ke Y.-H."/>
            <person name="Bonito G."/>
            <person name="Liao H.-L."/>
            <person name="Looney B."/>
            <person name="Rojas-Flechas A."/>
            <person name="Nash J."/>
            <person name="Hameed K."/>
            <person name="Schadt C."/>
            <person name="Martin F."/>
            <person name="Crous P.W."/>
            <person name="Miettinen O."/>
            <person name="Magnuson J.K."/>
            <person name="Labbe J."/>
            <person name="Jacobson D."/>
            <person name="Doktycz M.J."/>
            <person name="Veneault-Fourrey C."/>
            <person name="Kuo A."/>
            <person name="Mondo S."/>
            <person name="Calhoun S."/>
            <person name="Riley R."/>
            <person name="Ohm R."/>
            <person name="LaButti K."/>
            <person name="Andreopoulos B."/>
            <person name="Pangilinan J."/>
            <person name="Nolan M."/>
            <person name="Tritt A."/>
            <person name="Clum A."/>
            <person name="Lipzen A."/>
            <person name="Daum C."/>
            <person name="Barry K."/>
            <person name="Grigoriev I.V."/>
            <person name="Vilgalys R."/>
        </authorList>
    </citation>
    <scope>NUCLEOTIDE SEQUENCE</scope>
    <source>
        <strain evidence="4">PMI_201</strain>
    </source>
</reference>
<organism evidence="4 5">
    <name type="scientific">Talaromyces proteolyticus</name>
    <dbReference type="NCBI Taxonomy" id="1131652"/>
    <lineage>
        <taxon>Eukaryota</taxon>
        <taxon>Fungi</taxon>
        <taxon>Dikarya</taxon>
        <taxon>Ascomycota</taxon>
        <taxon>Pezizomycotina</taxon>
        <taxon>Eurotiomycetes</taxon>
        <taxon>Eurotiomycetidae</taxon>
        <taxon>Eurotiales</taxon>
        <taxon>Trichocomaceae</taxon>
        <taxon>Talaromyces</taxon>
        <taxon>Talaromyces sect. Bacilispori</taxon>
    </lineage>
</organism>
<dbReference type="GO" id="GO:0050660">
    <property type="term" value="F:flavin adenine dinucleotide binding"/>
    <property type="evidence" value="ECO:0007669"/>
    <property type="project" value="InterPro"/>
</dbReference>
<evidence type="ECO:0000256" key="1">
    <source>
        <dbReference type="ARBA" id="ARBA00005466"/>
    </source>
</evidence>
<dbReference type="PANTHER" id="PTHR13878">
    <property type="entry name" value="GULONOLACTONE OXIDASE"/>
    <property type="match status" value="1"/>
</dbReference>
<proteinExistence type="inferred from homology"/>
<dbReference type="EMBL" id="JAJTJA010000019">
    <property type="protein sequence ID" value="KAH8688629.1"/>
    <property type="molecule type" value="Genomic_DNA"/>
</dbReference>
<name>A0AAD4KEW3_9EURO</name>
<evidence type="ECO:0000313" key="4">
    <source>
        <dbReference type="EMBL" id="KAH8688629.1"/>
    </source>
</evidence>
<keyword evidence="2" id="KW-0560">Oxidoreductase</keyword>
<dbReference type="InterPro" id="IPR036318">
    <property type="entry name" value="FAD-bd_PCMH-like_sf"/>
</dbReference>
<dbReference type="SUPFAM" id="SSF56176">
    <property type="entry name" value="FAD-binding/transporter-associated domain-like"/>
    <property type="match status" value="1"/>
</dbReference>
<protein>
    <recommendedName>
        <fullName evidence="3">FAD linked oxidase N-terminal domain-containing protein</fullName>
    </recommendedName>
</protein>
<evidence type="ECO:0000313" key="5">
    <source>
        <dbReference type="Proteomes" id="UP001201262"/>
    </source>
</evidence>
<evidence type="ECO:0000259" key="3">
    <source>
        <dbReference type="Pfam" id="PF01565"/>
    </source>
</evidence>
<comment type="caution">
    <text evidence="4">The sequence shown here is derived from an EMBL/GenBank/DDBJ whole genome shotgun (WGS) entry which is preliminary data.</text>
</comment>
<keyword evidence="5" id="KW-1185">Reference proteome</keyword>
<dbReference type="Proteomes" id="UP001201262">
    <property type="component" value="Unassembled WGS sequence"/>
</dbReference>
<comment type="similarity">
    <text evidence="1">Belongs to the oxygen-dependent FAD-linked oxidoreductase family.</text>
</comment>
<accession>A0AAD4KEW3</accession>
<gene>
    <name evidence="4" type="ORF">BGW36DRAFT_442961</name>
</gene>
<dbReference type="PANTHER" id="PTHR13878:SF91">
    <property type="entry name" value="FAD BINDING DOMAIN PROTEIN (AFU_ORTHOLOGUE AFUA_6G12070)-RELATED"/>
    <property type="match status" value="1"/>
</dbReference>
<dbReference type="AlphaFoldDB" id="A0AAD4KEW3"/>
<feature type="domain" description="FAD linked oxidase N-terminal" evidence="3">
    <location>
        <begin position="78"/>
        <end position="166"/>
    </location>
</feature>
<dbReference type="InterPro" id="IPR006094">
    <property type="entry name" value="Oxid_FAD_bind_N"/>
</dbReference>
<dbReference type="GeneID" id="70251881"/>
<dbReference type="GO" id="GO:0016491">
    <property type="term" value="F:oxidoreductase activity"/>
    <property type="evidence" value="ECO:0007669"/>
    <property type="project" value="UniProtKB-KW"/>
</dbReference>
<dbReference type="Gene3D" id="3.30.465.10">
    <property type="match status" value="2"/>
</dbReference>